<dbReference type="RefSeq" id="WP_161693608.1">
    <property type="nucleotide sequence ID" value="NZ_JAAAMU010000001.1"/>
</dbReference>
<organism evidence="4 5">
    <name type="scientific">Paenibacillus sacheonensis</name>
    <dbReference type="NCBI Taxonomy" id="742054"/>
    <lineage>
        <taxon>Bacteria</taxon>
        <taxon>Bacillati</taxon>
        <taxon>Bacillota</taxon>
        <taxon>Bacilli</taxon>
        <taxon>Bacillales</taxon>
        <taxon>Paenibacillaceae</taxon>
        <taxon>Paenibacillus</taxon>
    </lineage>
</organism>
<dbReference type="GO" id="GO:0016832">
    <property type="term" value="F:aldehyde-lyase activity"/>
    <property type="evidence" value="ECO:0007669"/>
    <property type="project" value="TreeGrafter"/>
</dbReference>
<feature type="domain" description="Class II aldolase/adducin N-terminal" evidence="3">
    <location>
        <begin position="9"/>
        <end position="193"/>
    </location>
</feature>
<dbReference type="PANTHER" id="PTHR22789:SF0">
    <property type="entry name" value="3-OXO-TETRONATE 4-PHOSPHATE DECARBOXYLASE-RELATED"/>
    <property type="match status" value="1"/>
</dbReference>
<dbReference type="SMART" id="SM01007">
    <property type="entry name" value="Aldolase_II"/>
    <property type="match status" value="1"/>
</dbReference>
<keyword evidence="5" id="KW-1185">Reference proteome</keyword>
<dbReference type="GO" id="GO:0005829">
    <property type="term" value="C:cytosol"/>
    <property type="evidence" value="ECO:0007669"/>
    <property type="project" value="TreeGrafter"/>
</dbReference>
<name>A0A7X4YLG7_9BACL</name>
<dbReference type="InterPro" id="IPR001303">
    <property type="entry name" value="Aldolase_II/adducin_N"/>
</dbReference>
<dbReference type="GO" id="GO:0019323">
    <property type="term" value="P:pentose catabolic process"/>
    <property type="evidence" value="ECO:0007669"/>
    <property type="project" value="TreeGrafter"/>
</dbReference>
<evidence type="ECO:0000259" key="3">
    <source>
        <dbReference type="SMART" id="SM01007"/>
    </source>
</evidence>
<evidence type="ECO:0000313" key="4">
    <source>
        <dbReference type="EMBL" id="NBC67629.1"/>
    </source>
</evidence>
<protein>
    <submittedName>
        <fullName evidence="4">Class II aldolase/adducin family protein</fullName>
    </submittedName>
</protein>
<dbReference type="GO" id="GO:0046872">
    <property type="term" value="F:metal ion binding"/>
    <property type="evidence" value="ECO:0007669"/>
    <property type="project" value="UniProtKB-KW"/>
</dbReference>
<evidence type="ECO:0000256" key="1">
    <source>
        <dbReference type="ARBA" id="ARBA00022723"/>
    </source>
</evidence>
<accession>A0A7X4YLG7</accession>
<gene>
    <name evidence="4" type="ORF">GT003_01295</name>
</gene>
<dbReference type="InterPro" id="IPR036409">
    <property type="entry name" value="Aldolase_II/adducin_N_sf"/>
</dbReference>
<dbReference type="Pfam" id="PF00596">
    <property type="entry name" value="Aldolase_II"/>
    <property type="match status" value="1"/>
</dbReference>
<dbReference type="InterPro" id="IPR050197">
    <property type="entry name" value="Aldolase_class_II_sugar_metab"/>
</dbReference>
<dbReference type="Gene3D" id="3.40.225.10">
    <property type="entry name" value="Class II aldolase/adducin N-terminal domain"/>
    <property type="match status" value="1"/>
</dbReference>
<sequence>MTGREKTAAELRAAGKYMMDNGLAWGNAGNISARLDDGSFLITATGTFLGELGEDDFAECSLSSGMSGAASQAAAAIGKKPSKEVPMHAAIYEERPEIGAVLHASPFYSTMFACAAEPIPSGLFVETMYYLERIERVGYHHPGSAALGEAVREKAKSANVLLLNNHGVLVYDVNVKEARMALQTLEMACRMVVEALGAGISLNRLPKTVERDFLERSGYRARRTWQP</sequence>
<dbReference type="OrthoDB" id="9794581at2"/>
<evidence type="ECO:0000256" key="2">
    <source>
        <dbReference type="ARBA" id="ARBA00023239"/>
    </source>
</evidence>
<dbReference type="EMBL" id="JAAAMU010000001">
    <property type="protein sequence ID" value="NBC67629.1"/>
    <property type="molecule type" value="Genomic_DNA"/>
</dbReference>
<dbReference type="SUPFAM" id="SSF53639">
    <property type="entry name" value="AraD/HMP-PK domain-like"/>
    <property type="match status" value="1"/>
</dbReference>
<reference evidence="4 5" key="1">
    <citation type="submission" date="2020-01" db="EMBL/GenBank/DDBJ databases">
        <title>Paenibacillus soybeanensis sp. nov. isolated from the nodules of soybean (Glycine max(L.) Merr).</title>
        <authorList>
            <person name="Wang H."/>
        </authorList>
    </citation>
    <scope>NUCLEOTIDE SEQUENCE [LARGE SCALE GENOMIC DNA]</scope>
    <source>
        <strain evidence="4 5">DSM 23054</strain>
    </source>
</reference>
<comment type="caution">
    <text evidence="4">The sequence shown here is derived from an EMBL/GenBank/DDBJ whole genome shotgun (WGS) entry which is preliminary data.</text>
</comment>
<proteinExistence type="predicted"/>
<dbReference type="Proteomes" id="UP000558113">
    <property type="component" value="Unassembled WGS sequence"/>
</dbReference>
<evidence type="ECO:0000313" key="5">
    <source>
        <dbReference type="Proteomes" id="UP000558113"/>
    </source>
</evidence>
<keyword evidence="1" id="KW-0479">Metal-binding</keyword>
<dbReference type="PANTHER" id="PTHR22789">
    <property type="entry name" value="FUCULOSE PHOSPHATE ALDOLASE"/>
    <property type="match status" value="1"/>
</dbReference>
<keyword evidence="2" id="KW-0456">Lyase</keyword>
<dbReference type="AlphaFoldDB" id="A0A7X4YLG7"/>